<name>A0A450SZA7_9GAMM</name>
<dbReference type="NCBIfam" id="TIGR01552">
    <property type="entry name" value="phd_fam"/>
    <property type="match status" value="1"/>
</dbReference>
<dbReference type="SUPFAM" id="SSF143120">
    <property type="entry name" value="YefM-like"/>
    <property type="match status" value="1"/>
</dbReference>
<dbReference type="AlphaFoldDB" id="A0A450SZA7"/>
<dbReference type="PANTHER" id="PTHR33713">
    <property type="entry name" value="ANTITOXIN YAFN-RELATED"/>
    <property type="match status" value="1"/>
</dbReference>
<organism evidence="3">
    <name type="scientific">Candidatus Kentrum sp. DK</name>
    <dbReference type="NCBI Taxonomy" id="2126562"/>
    <lineage>
        <taxon>Bacteria</taxon>
        <taxon>Pseudomonadati</taxon>
        <taxon>Pseudomonadota</taxon>
        <taxon>Gammaproteobacteria</taxon>
        <taxon>Candidatus Kentrum</taxon>
    </lineage>
</organism>
<dbReference type="Gene3D" id="6.10.250.330">
    <property type="match status" value="1"/>
</dbReference>
<dbReference type="Gene3D" id="3.40.1620.10">
    <property type="entry name" value="YefM-like domain"/>
    <property type="match status" value="1"/>
</dbReference>
<evidence type="ECO:0000256" key="1">
    <source>
        <dbReference type="ARBA" id="ARBA00009981"/>
    </source>
</evidence>
<dbReference type="InterPro" id="IPR051405">
    <property type="entry name" value="phD/YefM_antitoxin"/>
</dbReference>
<dbReference type="InterPro" id="IPR006442">
    <property type="entry name" value="Antitoxin_Phd/YefM"/>
</dbReference>
<comment type="function">
    <text evidence="2">Antitoxin component of a type II toxin-antitoxin (TA) system.</text>
</comment>
<evidence type="ECO:0000256" key="2">
    <source>
        <dbReference type="RuleBase" id="RU362080"/>
    </source>
</evidence>
<protein>
    <recommendedName>
        <fullName evidence="2">Antitoxin</fullName>
    </recommendedName>
</protein>
<dbReference type="EMBL" id="CAADEX010000082">
    <property type="protein sequence ID" value="VFJ59328.1"/>
    <property type="molecule type" value="Genomic_DNA"/>
</dbReference>
<accession>A0A450SZA7</accession>
<gene>
    <name evidence="3" type="ORF">BECKDK2373B_GA0170837_10827</name>
</gene>
<proteinExistence type="inferred from homology"/>
<comment type="similarity">
    <text evidence="1 2">Belongs to the phD/YefM antitoxin family.</text>
</comment>
<reference evidence="3" key="1">
    <citation type="submission" date="2019-02" db="EMBL/GenBank/DDBJ databases">
        <authorList>
            <person name="Gruber-Vodicka R. H."/>
            <person name="Seah K. B. B."/>
        </authorList>
    </citation>
    <scope>NUCLEOTIDE SEQUENCE</scope>
    <source>
        <strain evidence="3">BECK_DK47</strain>
    </source>
</reference>
<evidence type="ECO:0000313" key="3">
    <source>
        <dbReference type="EMBL" id="VFJ59328.1"/>
    </source>
</evidence>
<dbReference type="Pfam" id="PF02604">
    <property type="entry name" value="PhdYeFM_antitox"/>
    <property type="match status" value="1"/>
</dbReference>
<dbReference type="PANTHER" id="PTHR33713:SF6">
    <property type="entry name" value="ANTITOXIN YEFM"/>
    <property type="match status" value="1"/>
</dbReference>
<sequence length="86" mass="9603">MNTLTDGYTRRHFDEVMRRVSDDHAPVMVTNQCERSVVIMSLDDYHALEETAYLLRNPTGAARLMEAVGELAQGGGDFRTLDENAG</sequence>
<dbReference type="InterPro" id="IPR036165">
    <property type="entry name" value="YefM-like_sf"/>
</dbReference>